<evidence type="ECO:0000313" key="5">
    <source>
        <dbReference type="EMBL" id="AXG77324.1"/>
    </source>
</evidence>
<dbReference type="OrthoDB" id="3199405at2"/>
<proteinExistence type="inferred from homology"/>
<dbReference type="PANTHER" id="PTHR11559">
    <property type="entry name" value="CARBOXYLESTERASE"/>
    <property type="match status" value="1"/>
</dbReference>
<dbReference type="Gene3D" id="3.40.50.1820">
    <property type="entry name" value="alpha/beta hydrolase"/>
    <property type="match status" value="1"/>
</dbReference>
<keyword evidence="6" id="KW-1185">Reference proteome</keyword>
<evidence type="ECO:0000259" key="4">
    <source>
        <dbReference type="Pfam" id="PF00135"/>
    </source>
</evidence>
<comment type="similarity">
    <text evidence="1 3">Belongs to the type-B carboxylesterase/lipase family.</text>
</comment>
<sequence>MSGATVRTRSGVVRGTAGGGTAVFLGIPYAAPPFGARRFREPGPVAGWGGVRECVRYGPVAPQSAELPGAPVWEPGREDVLSLNVWSPADPLTGAARPLPVLFWIHGGGYAYGSSAQPDYDGAALARAGLVVVSCNYRLGFEGFGQVPGFPANRGLLDQIAALRWVRENIAAFGGDPANVTVAGQSAGAGSAVALMAMAGAAGLFRRAIAHSVPDACFTRELAAGLAGRVAREAGVPATAEGLLSASPEALVAASDRVVAGYRADPGAGALHYDPHLYAPVVDGTVLPVDPLTAPAAGPASGSAVDLLVCHTTEEHWLMHETGGMPPVTTAEGLARFAEDYGLPPGLAAGHGALMPGAPILDVYLALAGAALFTTHSTRLARAHADAGGRAYLSRFDRRRTRADGTLVRAWHTADVPFAFGGPDAESAAFLTGGPVDDTDRALSRRMVRAWTAFASTGDPGWAPLEPGGGGTAHIWAVPEDRTESAETAVDTLWRGVRLPPKRW</sequence>
<name>A0A345HKV0_9ACTN</name>
<keyword evidence="2 3" id="KW-0378">Hydrolase</keyword>
<dbReference type="RefSeq" id="WP_114658692.1">
    <property type="nucleotide sequence ID" value="NZ_CP031194.1"/>
</dbReference>
<dbReference type="EMBL" id="CP031194">
    <property type="protein sequence ID" value="AXG77324.1"/>
    <property type="molecule type" value="Genomic_DNA"/>
</dbReference>
<dbReference type="GO" id="GO:0016787">
    <property type="term" value="F:hydrolase activity"/>
    <property type="evidence" value="ECO:0007669"/>
    <property type="project" value="UniProtKB-KW"/>
</dbReference>
<reference evidence="6" key="1">
    <citation type="submission" date="2018-07" db="EMBL/GenBank/DDBJ databases">
        <authorList>
            <person name="Zhao J."/>
        </authorList>
    </citation>
    <scope>NUCLEOTIDE SEQUENCE [LARGE SCALE GENOMIC DNA]</scope>
    <source>
        <strain evidence="6">GSSD-12</strain>
    </source>
</reference>
<gene>
    <name evidence="5" type="ORF">DVK44_06045</name>
</gene>
<evidence type="ECO:0000256" key="2">
    <source>
        <dbReference type="ARBA" id="ARBA00022801"/>
    </source>
</evidence>
<dbReference type="Pfam" id="PF00135">
    <property type="entry name" value="COesterase"/>
    <property type="match status" value="2"/>
</dbReference>
<dbReference type="InterPro" id="IPR019826">
    <property type="entry name" value="Carboxylesterase_B_AS"/>
</dbReference>
<feature type="domain" description="Carboxylesterase type B" evidence="4">
    <location>
        <begin position="4"/>
        <end position="320"/>
    </location>
</feature>
<dbReference type="InterPro" id="IPR029058">
    <property type="entry name" value="AB_hydrolase_fold"/>
</dbReference>
<dbReference type="PROSITE" id="PS00122">
    <property type="entry name" value="CARBOXYLESTERASE_B_1"/>
    <property type="match status" value="1"/>
</dbReference>
<evidence type="ECO:0000256" key="1">
    <source>
        <dbReference type="ARBA" id="ARBA00005964"/>
    </source>
</evidence>
<dbReference type="EC" id="3.1.1.-" evidence="3"/>
<evidence type="ECO:0000313" key="6">
    <source>
        <dbReference type="Proteomes" id="UP000253868"/>
    </source>
</evidence>
<evidence type="ECO:0000256" key="3">
    <source>
        <dbReference type="RuleBase" id="RU361235"/>
    </source>
</evidence>
<organism evidence="5 6">
    <name type="scientific">Streptomyces paludis</name>
    <dbReference type="NCBI Taxonomy" id="2282738"/>
    <lineage>
        <taxon>Bacteria</taxon>
        <taxon>Bacillati</taxon>
        <taxon>Actinomycetota</taxon>
        <taxon>Actinomycetes</taxon>
        <taxon>Kitasatosporales</taxon>
        <taxon>Streptomycetaceae</taxon>
        <taxon>Streptomyces</taxon>
    </lineage>
</organism>
<dbReference type="AlphaFoldDB" id="A0A345HKV0"/>
<dbReference type="InterPro" id="IPR002018">
    <property type="entry name" value="CarbesteraseB"/>
</dbReference>
<dbReference type="SUPFAM" id="SSF53474">
    <property type="entry name" value="alpha/beta-Hydrolases"/>
    <property type="match status" value="1"/>
</dbReference>
<feature type="domain" description="Carboxylesterase type B" evidence="4">
    <location>
        <begin position="364"/>
        <end position="460"/>
    </location>
</feature>
<dbReference type="KEGG" id="spad:DVK44_06045"/>
<dbReference type="InterPro" id="IPR050309">
    <property type="entry name" value="Type-B_Carboxylest/Lipase"/>
</dbReference>
<accession>A0A345HKV0</accession>
<dbReference type="Proteomes" id="UP000253868">
    <property type="component" value="Chromosome"/>
</dbReference>
<protein>
    <recommendedName>
        <fullName evidence="3">Carboxylic ester hydrolase</fullName>
        <ecNumber evidence="3">3.1.1.-</ecNumber>
    </recommendedName>
</protein>